<reference evidence="9" key="1">
    <citation type="submission" date="2022-07" db="EMBL/GenBank/DDBJ databases">
        <authorList>
            <person name="Macas J."/>
            <person name="Novak P."/>
            <person name="Neumann P."/>
        </authorList>
    </citation>
    <scope>NUCLEOTIDE SEQUENCE</scope>
</reference>
<feature type="compositionally biased region" description="Basic and acidic residues" evidence="6">
    <location>
        <begin position="632"/>
        <end position="647"/>
    </location>
</feature>
<dbReference type="InterPro" id="IPR039306">
    <property type="entry name" value="MYOB"/>
</dbReference>
<evidence type="ECO:0000256" key="3">
    <source>
        <dbReference type="ARBA" id="ARBA00022989"/>
    </source>
</evidence>
<accession>A0AAV0E065</accession>
<dbReference type="PROSITE" id="PS51775">
    <property type="entry name" value="GTD_BINDING"/>
    <property type="match status" value="1"/>
</dbReference>
<keyword evidence="2 7" id="KW-0812">Transmembrane</keyword>
<organism evidence="9 11">
    <name type="scientific">Cuscuta epithymum</name>
    <dbReference type="NCBI Taxonomy" id="186058"/>
    <lineage>
        <taxon>Eukaryota</taxon>
        <taxon>Viridiplantae</taxon>
        <taxon>Streptophyta</taxon>
        <taxon>Embryophyta</taxon>
        <taxon>Tracheophyta</taxon>
        <taxon>Spermatophyta</taxon>
        <taxon>Magnoliopsida</taxon>
        <taxon>eudicotyledons</taxon>
        <taxon>Gunneridae</taxon>
        <taxon>Pentapetalae</taxon>
        <taxon>asterids</taxon>
        <taxon>lamiids</taxon>
        <taxon>Solanales</taxon>
        <taxon>Convolvulaceae</taxon>
        <taxon>Cuscuteae</taxon>
        <taxon>Cuscuta</taxon>
        <taxon>Cuscuta subgen. Cuscuta</taxon>
    </lineage>
</organism>
<evidence type="ECO:0000259" key="8">
    <source>
        <dbReference type="PROSITE" id="PS51775"/>
    </source>
</evidence>
<keyword evidence="11" id="KW-1185">Reference proteome</keyword>
<dbReference type="PANTHER" id="PTHR31448">
    <property type="entry name" value="MYOSIN-BINDING PROTEIN 2"/>
    <property type="match status" value="1"/>
</dbReference>
<feature type="compositionally biased region" description="Low complexity" evidence="6">
    <location>
        <begin position="312"/>
        <end position="321"/>
    </location>
</feature>
<evidence type="ECO:0000256" key="4">
    <source>
        <dbReference type="ARBA" id="ARBA00023136"/>
    </source>
</evidence>
<dbReference type="GO" id="GO:0016020">
    <property type="term" value="C:membrane"/>
    <property type="evidence" value="ECO:0007669"/>
    <property type="project" value="UniProtKB-SubCell"/>
</dbReference>
<dbReference type="GO" id="GO:0080115">
    <property type="term" value="F:myosin XI tail binding"/>
    <property type="evidence" value="ECO:0007669"/>
    <property type="project" value="UniProtKB-ARBA"/>
</dbReference>
<feature type="region of interest" description="Disordered" evidence="6">
    <location>
        <begin position="298"/>
        <end position="321"/>
    </location>
</feature>
<dbReference type="EMBL" id="CAMAPF010000183">
    <property type="protein sequence ID" value="CAH9111713.1"/>
    <property type="molecule type" value="Genomic_DNA"/>
</dbReference>
<gene>
    <name evidence="9" type="ORF">CEPIT_LOCUS19607</name>
    <name evidence="10" type="ORF">CEPIT_LOCUS28856</name>
</gene>
<keyword evidence="3 7" id="KW-1133">Transmembrane helix</keyword>
<dbReference type="Pfam" id="PF04576">
    <property type="entry name" value="Zein-binding"/>
    <property type="match status" value="1"/>
</dbReference>
<dbReference type="InterPro" id="IPR007656">
    <property type="entry name" value="GTD-bd"/>
</dbReference>
<keyword evidence="5" id="KW-0175">Coiled coil</keyword>
<protein>
    <recommendedName>
        <fullName evidence="8">GTD-binding domain-containing protein</fullName>
    </recommendedName>
</protein>
<feature type="coiled-coil region" evidence="5">
    <location>
        <begin position="448"/>
        <end position="514"/>
    </location>
</feature>
<comment type="caution">
    <text evidence="9">The sequence shown here is derived from an EMBL/GenBank/DDBJ whole genome shotgun (WGS) entry which is preliminary data.</text>
</comment>
<dbReference type="Proteomes" id="UP001152523">
    <property type="component" value="Unassembled WGS sequence"/>
</dbReference>
<evidence type="ECO:0000313" key="9">
    <source>
        <dbReference type="EMBL" id="CAH9111713.1"/>
    </source>
</evidence>
<sequence length="706" mass="78871">MITALSSAFSEWMLIFMLFIDGAFGYLITRFAQYCQLQTPCLFCSRLDHVLGKQRSWFYWDLICCNHKSMISSLVLCGLHNNAVDAHIRYDSCPSSSETVNKSDTQAHKLLVGGICAESHLLVDQTLLSESLCPEELSVSKGFAQKLLPIKYVRPQAADGLDSPLPVKNADGEKGDNSKQDLIDSCILPERHSITISEELSPEKLIHQSSVPFLGSEVQLEGVRGSASNEVSAEDVDSGSIEINSRQAEHGELISFYEDLPLPFAVTTRHNMQGEPSDATMTGKLNKEMPPKMDSDCFMSSEPLLDSKPDTAHTTTSTHRAAPSLDLGDAYKLATSSRVMAVRQLSGKFLKQLSLKGSTQNSEDLKLLLSQFSSSRGIDSSSSNDTITKPSQLERNESNISLEGSMVSEIEGESMVDRLKRQVEHDRIFMSGLYKELEEERSASAVAANQAMAMITRLQEEKAALQMEALQCLRMMEDQADFDNEALQKANESIAEMEKTIQDLEVELGVYKKKYGDITLLKDVEASCDSSSLRELSLTLDFENEKLYIKRCLEKSEEKLRLFSIMASTDRVNYDISAKEWVKVSNNYTAIEQKEDFQENSEIEGTRFQLYAMKEKAMPSSQELSALPLREAEYDESKTGGENKPSHSAESIDLDKLSNKLSTMTERLKQLEEEYNIIQHSINSLRNGEEGLKFVHEIAGHCNNCI</sequence>
<dbReference type="AlphaFoldDB" id="A0AAV0E065"/>
<evidence type="ECO:0000256" key="7">
    <source>
        <dbReference type="SAM" id="Phobius"/>
    </source>
</evidence>
<evidence type="ECO:0000256" key="5">
    <source>
        <dbReference type="SAM" id="Coils"/>
    </source>
</evidence>
<evidence type="ECO:0000256" key="6">
    <source>
        <dbReference type="SAM" id="MobiDB-lite"/>
    </source>
</evidence>
<evidence type="ECO:0000313" key="10">
    <source>
        <dbReference type="EMBL" id="CAH9128135.1"/>
    </source>
</evidence>
<keyword evidence="4 7" id="KW-0472">Membrane</keyword>
<dbReference type="EMBL" id="CAMAPF010000948">
    <property type="protein sequence ID" value="CAH9128135.1"/>
    <property type="molecule type" value="Genomic_DNA"/>
</dbReference>
<feature type="domain" description="GTD-binding" evidence="8">
    <location>
        <begin position="414"/>
        <end position="512"/>
    </location>
</feature>
<evidence type="ECO:0000256" key="1">
    <source>
        <dbReference type="ARBA" id="ARBA00004167"/>
    </source>
</evidence>
<feature type="region of interest" description="Disordered" evidence="6">
    <location>
        <begin position="632"/>
        <end position="655"/>
    </location>
</feature>
<evidence type="ECO:0000313" key="11">
    <source>
        <dbReference type="Proteomes" id="UP001152523"/>
    </source>
</evidence>
<comment type="subcellular location">
    <subcellularLocation>
        <location evidence="1">Membrane</location>
        <topology evidence="1">Single-pass membrane protein</topology>
    </subcellularLocation>
</comment>
<name>A0AAV0E065_9ASTE</name>
<feature type="transmembrane region" description="Helical" evidence="7">
    <location>
        <begin position="12"/>
        <end position="32"/>
    </location>
</feature>
<evidence type="ECO:0000256" key="2">
    <source>
        <dbReference type="ARBA" id="ARBA00022692"/>
    </source>
</evidence>
<dbReference type="PANTHER" id="PTHR31448:SF32">
    <property type="entry name" value="MYOSIN-BINDING PROTEIN 1"/>
    <property type="match status" value="1"/>
</dbReference>
<proteinExistence type="predicted"/>